<keyword evidence="3 5" id="KW-1133">Transmembrane helix</keyword>
<evidence type="ECO:0000256" key="1">
    <source>
        <dbReference type="ARBA" id="ARBA00004370"/>
    </source>
</evidence>
<dbReference type="InterPro" id="IPR006694">
    <property type="entry name" value="Fatty_acid_hydroxylase"/>
</dbReference>
<feature type="transmembrane region" description="Helical" evidence="5">
    <location>
        <begin position="129"/>
        <end position="146"/>
    </location>
</feature>
<evidence type="ECO:0000256" key="4">
    <source>
        <dbReference type="ARBA" id="ARBA00023136"/>
    </source>
</evidence>
<dbReference type="GO" id="GO:0005506">
    <property type="term" value="F:iron ion binding"/>
    <property type="evidence" value="ECO:0007669"/>
    <property type="project" value="InterPro"/>
</dbReference>
<dbReference type="AlphaFoldDB" id="A0A0L0DU00"/>
<evidence type="ECO:0000313" key="7">
    <source>
        <dbReference type="EMBL" id="KNC55526.1"/>
    </source>
</evidence>
<dbReference type="InterPro" id="IPR050307">
    <property type="entry name" value="Sterol_Desaturase_Related"/>
</dbReference>
<feature type="domain" description="Fatty acid hydroxylase" evidence="6">
    <location>
        <begin position="134"/>
        <end position="261"/>
    </location>
</feature>
<dbReference type="GO" id="GO:0008610">
    <property type="term" value="P:lipid biosynthetic process"/>
    <property type="evidence" value="ECO:0007669"/>
    <property type="project" value="InterPro"/>
</dbReference>
<evidence type="ECO:0000313" key="8">
    <source>
        <dbReference type="Proteomes" id="UP000054408"/>
    </source>
</evidence>
<dbReference type="GeneID" id="25561522"/>
<dbReference type="EMBL" id="GL349439">
    <property type="protein sequence ID" value="KNC55526.1"/>
    <property type="molecule type" value="Genomic_DNA"/>
</dbReference>
<keyword evidence="4 5" id="KW-0472">Membrane</keyword>
<protein>
    <submittedName>
        <fullName evidence="7">Sterol desaturase</fullName>
    </submittedName>
</protein>
<dbReference type="STRING" id="461836.A0A0L0DU00"/>
<feature type="transmembrane region" description="Helical" evidence="5">
    <location>
        <begin position="167"/>
        <end position="189"/>
    </location>
</feature>
<feature type="transmembrane region" description="Helical" evidence="5">
    <location>
        <begin position="90"/>
        <end position="109"/>
    </location>
</feature>
<reference evidence="7 8" key="1">
    <citation type="submission" date="2010-05" db="EMBL/GenBank/DDBJ databases">
        <title>The Genome Sequence of Thecamonas trahens ATCC 50062.</title>
        <authorList>
            <consortium name="The Broad Institute Genome Sequencing Platform"/>
            <person name="Russ C."/>
            <person name="Cuomo C."/>
            <person name="Shea T."/>
            <person name="Young S.K."/>
            <person name="Zeng Q."/>
            <person name="Koehrsen M."/>
            <person name="Haas B."/>
            <person name="Borodovsky M."/>
            <person name="Guigo R."/>
            <person name="Alvarado L."/>
            <person name="Berlin A."/>
            <person name="Bochicchio J."/>
            <person name="Borenstein D."/>
            <person name="Chapman S."/>
            <person name="Chen Z."/>
            <person name="Freedman E."/>
            <person name="Gellesch M."/>
            <person name="Goldberg J."/>
            <person name="Griggs A."/>
            <person name="Gujja S."/>
            <person name="Heilman E."/>
            <person name="Heiman D."/>
            <person name="Hepburn T."/>
            <person name="Howarth C."/>
            <person name="Jen D."/>
            <person name="Larson L."/>
            <person name="Mehta T."/>
            <person name="Park D."/>
            <person name="Pearson M."/>
            <person name="Roberts A."/>
            <person name="Saif S."/>
            <person name="Shenoy N."/>
            <person name="Sisk P."/>
            <person name="Stolte C."/>
            <person name="Sykes S."/>
            <person name="Thomson T."/>
            <person name="Walk T."/>
            <person name="White J."/>
            <person name="Yandava C."/>
            <person name="Burger G."/>
            <person name="Gray M.W."/>
            <person name="Holland P.W.H."/>
            <person name="King N."/>
            <person name="Lang F.B.F."/>
            <person name="Roger A.J."/>
            <person name="Ruiz-Trillo I."/>
            <person name="Lander E."/>
            <person name="Nusbaum C."/>
        </authorList>
    </citation>
    <scope>NUCLEOTIDE SEQUENCE [LARGE SCALE GENOMIC DNA]</scope>
    <source>
        <strain evidence="7 8">ATCC 50062</strain>
    </source>
</reference>
<dbReference type="eggNOG" id="KOG0873">
    <property type="taxonomic scope" value="Eukaryota"/>
</dbReference>
<proteinExistence type="predicted"/>
<evidence type="ECO:0000256" key="2">
    <source>
        <dbReference type="ARBA" id="ARBA00022692"/>
    </source>
</evidence>
<dbReference type="Pfam" id="PF04116">
    <property type="entry name" value="FA_hydroxylase"/>
    <property type="match status" value="1"/>
</dbReference>
<dbReference type="OMA" id="CDIMGDR"/>
<evidence type="ECO:0000259" key="6">
    <source>
        <dbReference type="Pfam" id="PF04116"/>
    </source>
</evidence>
<name>A0A0L0DU00_THETB</name>
<feature type="transmembrane region" description="Helical" evidence="5">
    <location>
        <begin position="32"/>
        <end position="52"/>
    </location>
</feature>
<dbReference type="OrthoDB" id="408954at2759"/>
<dbReference type="Proteomes" id="UP000054408">
    <property type="component" value="Unassembled WGS sequence"/>
</dbReference>
<evidence type="ECO:0000256" key="3">
    <source>
        <dbReference type="ARBA" id="ARBA00022989"/>
    </source>
</evidence>
<organism evidence="7 8">
    <name type="scientific">Thecamonas trahens ATCC 50062</name>
    <dbReference type="NCBI Taxonomy" id="461836"/>
    <lineage>
        <taxon>Eukaryota</taxon>
        <taxon>Apusozoa</taxon>
        <taxon>Apusomonadida</taxon>
        <taxon>Apusomonadidae</taxon>
        <taxon>Thecamonas</taxon>
    </lineage>
</organism>
<dbReference type="GO" id="GO:0016491">
    <property type="term" value="F:oxidoreductase activity"/>
    <property type="evidence" value="ECO:0007669"/>
    <property type="project" value="InterPro"/>
</dbReference>
<sequence length="275" mass="30264">MLGEAGAWLAGAGAAQWGGVCAATDRLGLYVGVTQAVICGIYYGLGAMFLVLDLWQRPQVLYACKLQGERPFVAGGSKWNPALAKLAKSLIIGYLTVILPANMVLYALAEYRKWGVVAPCGRLPTLGEFVGHLAFCVALEEILFYYGHRALHKPGLYKAIHKQHHEFIAPIALAANYAHPIEVLLSNVLPLMAGPVLIGAHIVTMWTWFAIAIVGTLTHHCGYRFPWHPLFDHQPNFHDTHHERFLCNYGLLGILDWLHGTYRESRGSSAQVKAA</sequence>
<accession>A0A0L0DU00</accession>
<evidence type="ECO:0000256" key="5">
    <source>
        <dbReference type="SAM" id="Phobius"/>
    </source>
</evidence>
<keyword evidence="2 5" id="KW-0812">Transmembrane</keyword>
<keyword evidence="8" id="KW-1185">Reference proteome</keyword>
<dbReference type="PANTHER" id="PTHR11863">
    <property type="entry name" value="STEROL DESATURASE"/>
    <property type="match status" value="1"/>
</dbReference>
<gene>
    <name evidence="7" type="ORF">AMSG_01791</name>
</gene>
<comment type="subcellular location">
    <subcellularLocation>
        <location evidence="1">Membrane</location>
    </subcellularLocation>
</comment>
<feature type="transmembrane region" description="Helical" evidence="5">
    <location>
        <begin position="195"/>
        <end position="217"/>
    </location>
</feature>
<dbReference type="GO" id="GO:0016020">
    <property type="term" value="C:membrane"/>
    <property type="evidence" value="ECO:0007669"/>
    <property type="project" value="UniProtKB-SubCell"/>
</dbReference>
<dbReference type="RefSeq" id="XP_013761304.1">
    <property type="nucleotide sequence ID" value="XM_013905850.1"/>
</dbReference>